<dbReference type="PANTHER" id="PTHR43630:SF1">
    <property type="entry name" value="POLY-BETA-1,6-N-ACETYL-D-GLUCOSAMINE SYNTHASE"/>
    <property type="match status" value="1"/>
</dbReference>
<dbReference type="InterPro" id="IPR017542">
    <property type="entry name" value="XrtG-assoc_glycosyltfrase"/>
</dbReference>
<sequence length="452" mass="52379">MMYWINLALSRMGFWITWALIPIVVEIIPAIVSTIKLMYMHLHEPKLEAPGKWPWVSIIVPVYNSEDTLFACIESINNQTYTKKAMQIVLANNQSTDDSFGVYAKAQNTFPELILRYVNTDNGKAKALNTAIYESIGNYVINIDSDGVLEPNAVKNMVLRFENDPSIAAMTGAILPNSSMVQNVKGFWHRILAKNEYYEYAQAFLSGRTIESSRDQLFTMSGAFSAFRREVLMETFLYDIDTIGEDTDMTFQIRTRLGKKVVICSNAIFYCEPISGLNELYTQRQRWQRGEMEVAHNYMAKTAGLKEFFNNFLVRRMIIDHTFSFPRMIWTFASFVLIAFGYSPIILLLSYILIYALYVFVGLINFISVGILLREYHDEQHYYLKLWWVVMTLPVYMFICSWIRLIGIINGMTTRSSWQMKNINTEITQLQSVFKDDVKTVKEQRSKDREGK</sequence>
<keyword evidence="7" id="KW-1185">Reference proteome</keyword>
<feature type="transmembrane region" description="Helical" evidence="4">
    <location>
        <begin position="386"/>
        <end position="409"/>
    </location>
</feature>
<evidence type="ECO:0000259" key="5">
    <source>
        <dbReference type="Pfam" id="PF00535"/>
    </source>
</evidence>
<keyword evidence="3 6" id="KW-0808">Transferase</keyword>
<reference evidence="7" key="1">
    <citation type="submission" date="2016-12" db="EMBL/GenBank/DDBJ databases">
        <authorList>
            <person name="Jung M.Y."/>
            <person name="Lee S.H."/>
        </authorList>
    </citation>
    <scope>NUCLEOTIDE SEQUENCE [LARGE SCALE GENOMIC DNA]</scope>
    <source>
        <strain evidence="7">WiKim39</strain>
    </source>
</reference>
<feature type="domain" description="Glycosyltransferase 2-like" evidence="5">
    <location>
        <begin position="57"/>
        <end position="235"/>
    </location>
</feature>
<keyword evidence="4" id="KW-0812">Transmembrane</keyword>
<dbReference type="Proteomes" id="UP000187499">
    <property type="component" value="Chromosome"/>
</dbReference>
<dbReference type="STRING" id="1847728.BTM29_01255"/>
<proteinExistence type="inferred from homology"/>
<comment type="similarity">
    <text evidence="1">Belongs to the glycosyltransferase 2 family.</text>
</comment>
<dbReference type="NCBIfam" id="TIGR03111">
    <property type="entry name" value="glyc2_xrt_Gpos1"/>
    <property type="match status" value="1"/>
</dbReference>
<dbReference type="GO" id="GO:0016757">
    <property type="term" value="F:glycosyltransferase activity"/>
    <property type="evidence" value="ECO:0007669"/>
    <property type="project" value="UniProtKB-KW"/>
</dbReference>
<feature type="transmembrane region" description="Helical" evidence="4">
    <location>
        <begin position="325"/>
        <end position="346"/>
    </location>
</feature>
<feature type="transmembrane region" description="Helical" evidence="4">
    <location>
        <begin position="352"/>
        <end position="374"/>
    </location>
</feature>
<dbReference type="PANTHER" id="PTHR43630">
    <property type="entry name" value="POLY-BETA-1,6-N-ACETYL-D-GLUCOSAMINE SYNTHASE"/>
    <property type="match status" value="1"/>
</dbReference>
<dbReference type="CDD" id="cd06423">
    <property type="entry name" value="CESA_like"/>
    <property type="match status" value="1"/>
</dbReference>
<evidence type="ECO:0000256" key="3">
    <source>
        <dbReference type="ARBA" id="ARBA00022679"/>
    </source>
</evidence>
<gene>
    <name evidence="6" type="ORF">BTM29_01255</name>
</gene>
<evidence type="ECO:0000256" key="4">
    <source>
        <dbReference type="SAM" id="Phobius"/>
    </source>
</evidence>
<protein>
    <submittedName>
        <fullName evidence="6">Putative glycosyltransferase, exosortase G system-associated</fullName>
    </submittedName>
</protein>
<accession>A0A1P8Q060</accession>
<name>A0A1P8Q060_9LACO</name>
<dbReference type="InterPro" id="IPR029044">
    <property type="entry name" value="Nucleotide-diphossugar_trans"/>
</dbReference>
<dbReference type="SUPFAM" id="SSF53448">
    <property type="entry name" value="Nucleotide-diphospho-sugar transferases"/>
    <property type="match status" value="1"/>
</dbReference>
<feature type="transmembrane region" description="Helical" evidence="4">
    <location>
        <begin position="12"/>
        <end position="32"/>
    </location>
</feature>
<organism evidence="6 7">
    <name type="scientific">Companilactobacillus allii</name>
    <dbReference type="NCBI Taxonomy" id="1847728"/>
    <lineage>
        <taxon>Bacteria</taxon>
        <taxon>Bacillati</taxon>
        <taxon>Bacillota</taxon>
        <taxon>Bacilli</taxon>
        <taxon>Lactobacillales</taxon>
        <taxon>Lactobacillaceae</taxon>
        <taxon>Companilactobacillus</taxon>
    </lineage>
</organism>
<dbReference type="Pfam" id="PF00535">
    <property type="entry name" value="Glycos_transf_2"/>
    <property type="match status" value="1"/>
</dbReference>
<evidence type="ECO:0000313" key="7">
    <source>
        <dbReference type="Proteomes" id="UP000187499"/>
    </source>
</evidence>
<evidence type="ECO:0000256" key="2">
    <source>
        <dbReference type="ARBA" id="ARBA00022676"/>
    </source>
</evidence>
<evidence type="ECO:0000313" key="6">
    <source>
        <dbReference type="EMBL" id="APX71260.1"/>
    </source>
</evidence>
<keyword evidence="2" id="KW-0328">Glycosyltransferase</keyword>
<keyword evidence="4" id="KW-1133">Transmembrane helix</keyword>
<evidence type="ECO:0000256" key="1">
    <source>
        <dbReference type="ARBA" id="ARBA00006739"/>
    </source>
</evidence>
<dbReference type="KEGG" id="lalw:BTM29_01255"/>
<dbReference type="EMBL" id="CP019323">
    <property type="protein sequence ID" value="APX71260.1"/>
    <property type="molecule type" value="Genomic_DNA"/>
</dbReference>
<dbReference type="Gene3D" id="3.90.550.10">
    <property type="entry name" value="Spore Coat Polysaccharide Biosynthesis Protein SpsA, Chain A"/>
    <property type="match status" value="1"/>
</dbReference>
<dbReference type="InterPro" id="IPR001173">
    <property type="entry name" value="Glyco_trans_2-like"/>
</dbReference>
<dbReference type="AlphaFoldDB" id="A0A1P8Q060"/>
<keyword evidence="4" id="KW-0472">Membrane</keyword>